<name>W4S5B3_9XANT</name>
<dbReference type="AlphaFoldDB" id="W4S5B3"/>
<proteinExistence type="predicted"/>
<reference evidence="1 2" key="1">
    <citation type="submission" date="2014-01" db="EMBL/GenBank/DDBJ databases">
        <title>Genome sequence and analysis of Xanthomonas arboricola pv. pruni.</title>
        <authorList>
            <person name="Fujikawa T."/>
            <person name="Nakazono-Nagaoka E."/>
        </authorList>
    </citation>
    <scope>NUCLEOTIDE SEQUENCE [LARGE SCALE GENOMIC DNA]</scope>
    <source>
        <strain evidence="2">MAFF 311562</strain>
    </source>
</reference>
<dbReference type="Proteomes" id="UP000019143">
    <property type="component" value="Unassembled WGS sequence"/>
</dbReference>
<comment type="caution">
    <text evidence="1">The sequence shown here is derived from an EMBL/GenBank/DDBJ whole genome shotgun (WGS) entry which is preliminary data.</text>
</comment>
<evidence type="ECO:0000313" key="2">
    <source>
        <dbReference type="Proteomes" id="UP000019143"/>
    </source>
</evidence>
<sequence length="100" mass="10609">MQLRLRPGSGMQALLAFADGGCDNFSPQLGTQQQAWTAGLSTFATRYAKNAGVIGIDLGSSGYRNATWAGNSADADWNRIASRAAPWAMATRATPHGNRH</sequence>
<dbReference type="EMBL" id="BAVB01000288">
    <property type="protein sequence ID" value="GAE51129.1"/>
    <property type="molecule type" value="Genomic_DNA"/>
</dbReference>
<dbReference type="Gene3D" id="3.20.20.80">
    <property type="entry name" value="Glycosidases"/>
    <property type="match status" value="1"/>
</dbReference>
<gene>
    <name evidence="1" type="ORF">XPU_2661</name>
</gene>
<organism evidence="1 2">
    <name type="scientific">Xanthomonas arboricola pv. pruni str. MAFF 311562</name>
    <dbReference type="NCBI Taxonomy" id="1414836"/>
    <lineage>
        <taxon>Bacteria</taxon>
        <taxon>Pseudomonadati</taxon>
        <taxon>Pseudomonadota</taxon>
        <taxon>Gammaproteobacteria</taxon>
        <taxon>Lysobacterales</taxon>
        <taxon>Lysobacteraceae</taxon>
        <taxon>Xanthomonas</taxon>
    </lineage>
</organism>
<protein>
    <submittedName>
        <fullName evidence="1">Cellulase</fullName>
    </submittedName>
</protein>
<accession>W4S5B3</accession>
<evidence type="ECO:0000313" key="1">
    <source>
        <dbReference type="EMBL" id="GAE51129.1"/>
    </source>
</evidence>